<keyword evidence="2" id="KW-1185">Reference proteome</keyword>
<dbReference type="InterPro" id="IPR021427">
    <property type="entry name" value="DUF3077"/>
</dbReference>
<dbReference type="AlphaFoldDB" id="A0A6I5RU85"/>
<proteinExistence type="predicted"/>
<organism evidence="1 2">
    <name type="scientific">Pseudomonas laurentiana</name>
    <dbReference type="NCBI Taxonomy" id="2364649"/>
    <lineage>
        <taxon>Bacteria</taxon>
        <taxon>Pseudomonadati</taxon>
        <taxon>Pseudomonadota</taxon>
        <taxon>Gammaproteobacteria</taxon>
        <taxon>Pseudomonadales</taxon>
        <taxon>Pseudomonadaceae</taxon>
        <taxon>Pseudomonas</taxon>
    </lineage>
</organism>
<evidence type="ECO:0000313" key="1">
    <source>
        <dbReference type="EMBL" id="NES11186.1"/>
    </source>
</evidence>
<dbReference type="Pfam" id="PF11275">
    <property type="entry name" value="DUF3077"/>
    <property type="match status" value="1"/>
</dbReference>
<reference evidence="1 2" key="1">
    <citation type="submission" date="2020-02" db="EMBL/GenBank/DDBJ databases">
        <title>Broccoli isolated Pseudomonas sp.</title>
        <authorList>
            <person name="Fujikawa T."/>
            <person name="Sawada H."/>
        </authorList>
    </citation>
    <scope>NUCLEOTIDE SEQUENCE [LARGE SCALE GENOMIC DNA]</scope>
    <source>
        <strain evidence="1 2">JCM 32154</strain>
    </source>
</reference>
<protein>
    <submittedName>
        <fullName evidence="1">DUF3077 domain-containing protein</fullName>
    </submittedName>
</protein>
<accession>A0A6I5RU85</accession>
<dbReference type="RefSeq" id="WP_163938507.1">
    <property type="nucleotide sequence ID" value="NZ_BMQU01000004.1"/>
</dbReference>
<evidence type="ECO:0000313" key="2">
    <source>
        <dbReference type="Proteomes" id="UP000471751"/>
    </source>
</evidence>
<comment type="caution">
    <text evidence="1">The sequence shown here is derived from an EMBL/GenBank/DDBJ whole genome shotgun (WGS) entry which is preliminary data.</text>
</comment>
<sequence length="97" mass="9994">MTPGERQRLVITTASGALFHGTGDAAKQGKLFAVVPGVAMPDALESVSELLGTMQGVLYDAAMGEVPLQGNAAWLLRHTLSSAKAVVDALIEGCDEA</sequence>
<gene>
    <name evidence="1" type="ORF">G3O07_17870</name>
</gene>
<dbReference type="Proteomes" id="UP000471751">
    <property type="component" value="Unassembled WGS sequence"/>
</dbReference>
<name>A0A6I5RU85_9PSED</name>
<dbReference type="EMBL" id="JAAHBT010000215">
    <property type="protein sequence ID" value="NES11186.1"/>
    <property type="molecule type" value="Genomic_DNA"/>
</dbReference>